<dbReference type="InterPro" id="IPR013100">
    <property type="entry name" value="LEH"/>
</dbReference>
<keyword evidence="3" id="KW-1185">Reference proteome</keyword>
<dbReference type="AlphaFoldDB" id="A0A1X1SY18"/>
<evidence type="ECO:0000313" key="3">
    <source>
        <dbReference type="Proteomes" id="UP000467385"/>
    </source>
</evidence>
<dbReference type="Proteomes" id="UP000467385">
    <property type="component" value="Chromosome"/>
</dbReference>
<protein>
    <recommendedName>
        <fullName evidence="1">Limonene-1,2-epoxide hydrolase domain-containing protein</fullName>
    </recommendedName>
</protein>
<evidence type="ECO:0000313" key="2">
    <source>
        <dbReference type="EMBL" id="BBZ37111.1"/>
    </source>
</evidence>
<dbReference type="InterPro" id="IPR032710">
    <property type="entry name" value="NTF2-like_dom_sf"/>
</dbReference>
<dbReference type="SUPFAM" id="SSF54427">
    <property type="entry name" value="NTF2-like"/>
    <property type="match status" value="1"/>
</dbReference>
<dbReference type="STRING" id="44010.AWC00_24550"/>
<dbReference type="Gene3D" id="3.10.450.50">
    <property type="match status" value="1"/>
</dbReference>
<feature type="domain" description="Limonene-1,2-epoxide hydrolase" evidence="1">
    <location>
        <begin position="22"/>
        <end position="130"/>
    </location>
</feature>
<organism evidence="2 3">
    <name type="scientific">Mycobacterium conspicuum</name>
    <dbReference type="NCBI Taxonomy" id="44010"/>
    <lineage>
        <taxon>Bacteria</taxon>
        <taxon>Bacillati</taxon>
        <taxon>Actinomycetota</taxon>
        <taxon>Actinomycetes</taxon>
        <taxon>Mycobacteriales</taxon>
        <taxon>Mycobacteriaceae</taxon>
        <taxon>Mycobacterium</taxon>
    </lineage>
</organism>
<reference evidence="2 3" key="1">
    <citation type="journal article" date="2019" name="Emerg. Microbes Infect.">
        <title>Comprehensive subspecies identification of 175 nontuberculous mycobacteria species based on 7547 genomic profiles.</title>
        <authorList>
            <person name="Matsumoto Y."/>
            <person name="Kinjo T."/>
            <person name="Motooka D."/>
            <person name="Nabeya D."/>
            <person name="Jung N."/>
            <person name="Uechi K."/>
            <person name="Horii T."/>
            <person name="Iida T."/>
            <person name="Fujita J."/>
            <person name="Nakamura S."/>
        </authorList>
    </citation>
    <scope>NUCLEOTIDE SEQUENCE [LARGE SCALE GENOMIC DNA]</scope>
    <source>
        <strain evidence="2 3">JCM 14738</strain>
    </source>
</reference>
<name>A0A1X1SY18_9MYCO</name>
<sequence length="151" mass="17260">MHLFRAHLGAPDNTLRGAMKPEEIVRAEMAAWGRNDVDEVMSHFAEGARFDIGPAYPKLTGRDAIGKLMKQFFGRGTCVELEIRHLAVDGNVVLMERRDHWILDGKDTGWPVMGAYEVRDEKITAWREYFYPPTESAFNGQRQAATRQRTH</sequence>
<dbReference type="EMBL" id="AP022613">
    <property type="protein sequence ID" value="BBZ37111.1"/>
    <property type="molecule type" value="Genomic_DNA"/>
</dbReference>
<proteinExistence type="predicted"/>
<gene>
    <name evidence="2" type="ORF">MCNS_01740</name>
</gene>
<evidence type="ECO:0000259" key="1">
    <source>
        <dbReference type="Pfam" id="PF07858"/>
    </source>
</evidence>
<accession>A0A1X1SY18</accession>
<dbReference type="Pfam" id="PF07858">
    <property type="entry name" value="LEH"/>
    <property type="match status" value="1"/>
</dbReference>